<dbReference type="Gene3D" id="1.10.510.10">
    <property type="entry name" value="Transferase(Phosphotransferase) domain 1"/>
    <property type="match status" value="1"/>
</dbReference>
<dbReference type="InterPro" id="IPR011009">
    <property type="entry name" value="Kinase-like_dom_sf"/>
</dbReference>
<dbReference type="OrthoDB" id="3205772at2759"/>
<dbReference type="EMBL" id="CAJVPY010018185">
    <property type="protein sequence ID" value="CAG8765772.1"/>
    <property type="molecule type" value="Genomic_DNA"/>
</dbReference>
<proteinExistence type="predicted"/>
<keyword evidence="2" id="KW-1185">Reference proteome</keyword>
<name>A0A9N9J7K3_9GLOM</name>
<evidence type="ECO:0000313" key="2">
    <source>
        <dbReference type="Proteomes" id="UP000789405"/>
    </source>
</evidence>
<reference evidence="1" key="1">
    <citation type="submission" date="2021-06" db="EMBL/GenBank/DDBJ databases">
        <authorList>
            <person name="Kallberg Y."/>
            <person name="Tangrot J."/>
            <person name="Rosling A."/>
        </authorList>
    </citation>
    <scope>NUCLEOTIDE SEQUENCE</scope>
    <source>
        <strain evidence="1">MA453B</strain>
    </source>
</reference>
<sequence length="129" mass="15030">MNDKNDQDHMKLLFDIFLGLRPKLISGTPKCYADVMIRCWDADPLKRPSSDELLSIITAWNNRSRDKIQFESVDIKTQGLKKRQRQYFDLNSSQRLEIMNSNLNYSSIPSLKHPKLAKTNETGRNLNFV</sequence>
<protein>
    <submittedName>
        <fullName evidence="1">18858_t:CDS:1</fullName>
    </submittedName>
</protein>
<organism evidence="1 2">
    <name type="scientific">Dentiscutata erythropus</name>
    <dbReference type="NCBI Taxonomy" id="1348616"/>
    <lineage>
        <taxon>Eukaryota</taxon>
        <taxon>Fungi</taxon>
        <taxon>Fungi incertae sedis</taxon>
        <taxon>Mucoromycota</taxon>
        <taxon>Glomeromycotina</taxon>
        <taxon>Glomeromycetes</taxon>
        <taxon>Diversisporales</taxon>
        <taxon>Gigasporaceae</taxon>
        <taxon>Dentiscutata</taxon>
    </lineage>
</organism>
<feature type="non-terminal residue" evidence="1">
    <location>
        <position position="129"/>
    </location>
</feature>
<evidence type="ECO:0000313" key="1">
    <source>
        <dbReference type="EMBL" id="CAG8765772.1"/>
    </source>
</evidence>
<gene>
    <name evidence="1" type="ORF">DERYTH_LOCUS18223</name>
</gene>
<comment type="caution">
    <text evidence="1">The sequence shown here is derived from an EMBL/GenBank/DDBJ whole genome shotgun (WGS) entry which is preliminary data.</text>
</comment>
<accession>A0A9N9J7K3</accession>
<dbReference type="Proteomes" id="UP000789405">
    <property type="component" value="Unassembled WGS sequence"/>
</dbReference>
<dbReference type="AlphaFoldDB" id="A0A9N9J7K3"/>
<dbReference type="SUPFAM" id="SSF56112">
    <property type="entry name" value="Protein kinase-like (PK-like)"/>
    <property type="match status" value="1"/>
</dbReference>